<organism evidence="1">
    <name type="scientific">marine metagenome</name>
    <dbReference type="NCBI Taxonomy" id="408172"/>
    <lineage>
        <taxon>unclassified sequences</taxon>
        <taxon>metagenomes</taxon>
        <taxon>ecological metagenomes</taxon>
    </lineage>
</organism>
<protein>
    <submittedName>
        <fullName evidence="1">Uncharacterized protein</fullName>
    </submittedName>
</protein>
<evidence type="ECO:0000313" key="1">
    <source>
        <dbReference type="EMBL" id="SVE07071.1"/>
    </source>
</evidence>
<dbReference type="AlphaFoldDB" id="A0A383AHJ6"/>
<proteinExistence type="predicted"/>
<accession>A0A383AHJ6</accession>
<reference evidence="1" key="1">
    <citation type="submission" date="2018-05" db="EMBL/GenBank/DDBJ databases">
        <authorList>
            <person name="Lanie J.A."/>
            <person name="Ng W.-L."/>
            <person name="Kazmierczak K.M."/>
            <person name="Andrzejewski T.M."/>
            <person name="Davidsen T.M."/>
            <person name="Wayne K.J."/>
            <person name="Tettelin H."/>
            <person name="Glass J.I."/>
            <person name="Rusch D."/>
            <person name="Podicherti R."/>
            <person name="Tsui H.-C.T."/>
            <person name="Winkler M.E."/>
        </authorList>
    </citation>
    <scope>NUCLEOTIDE SEQUENCE</scope>
</reference>
<sequence>MIFYPSVSGLGNSGLSLHSGILSSQGRLSSKPHDNVMKIVSKNAVITLIVFLIII</sequence>
<gene>
    <name evidence="1" type="ORF">METZ01_LOCUS459925</name>
</gene>
<dbReference type="EMBL" id="UINC01192101">
    <property type="protein sequence ID" value="SVE07071.1"/>
    <property type="molecule type" value="Genomic_DNA"/>
</dbReference>
<name>A0A383AHJ6_9ZZZZ</name>